<dbReference type="Proteomes" id="UP000316621">
    <property type="component" value="Chromosome 9"/>
</dbReference>
<dbReference type="CDD" id="cd00121">
    <property type="entry name" value="MATH"/>
    <property type="match status" value="1"/>
</dbReference>
<accession>A0A4Y7KRQ6</accession>
<evidence type="ECO:0000256" key="1">
    <source>
        <dbReference type="ARBA" id="ARBA00023054"/>
    </source>
</evidence>
<feature type="domain" description="MATH" evidence="2">
    <location>
        <begin position="14"/>
        <end position="146"/>
    </location>
</feature>
<reference evidence="3 4" key="1">
    <citation type="journal article" date="2018" name="Science">
        <title>The opium poppy genome and morphinan production.</title>
        <authorList>
            <person name="Guo L."/>
            <person name="Winzer T."/>
            <person name="Yang X."/>
            <person name="Li Y."/>
            <person name="Ning Z."/>
            <person name="He Z."/>
            <person name="Teodor R."/>
            <person name="Lu Y."/>
            <person name="Bowser T.A."/>
            <person name="Graham I.A."/>
            <person name="Ye K."/>
        </authorList>
    </citation>
    <scope>NUCLEOTIDE SEQUENCE [LARGE SCALE GENOMIC DNA]</scope>
    <source>
        <strain evidence="4">cv. HN1</strain>
        <tissue evidence="3">Leaves</tissue>
    </source>
</reference>
<keyword evidence="1" id="KW-0175">Coiled coil</keyword>
<dbReference type="AlphaFoldDB" id="A0A4Y7KRQ6"/>
<name>A0A4Y7KRQ6_PAPSO</name>
<dbReference type="Gene3D" id="2.60.210.10">
    <property type="entry name" value="Apoptosis, Tumor Necrosis Factor Receptor Associated Protein 2, Chain A"/>
    <property type="match status" value="1"/>
</dbReference>
<evidence type="ECO:0000259" key="2">
    <source>
        <dbReference type="PROSITE" id="PS50144"/>
    </source>
</evidence>
<proteinExistence type="predicted"/>
<dbReference type="PROSITE" id="PS50144">
    <property type="entry name" value="MATH"/>
    <property type="match status" value="1"/>
</dbReference>
<sequence>MASNKIMNRSSNSSTKFDWKIENFSKVSHELLDSDVFSDVFSVGGFKWKARVFPKGWHTVPDHLSLFLIAEGLRESLNMEVSFAVTSQTDCSNTMKKEIKCNIPAYSAEIFAAGIIGWEKFMLLSEFHDPAKGYIVNDTCIIRVEFTCEMIEDGSAVKGSEPDKVYFGITGCGRLSL</sequence>
<dbReference type="SUPFAM" id="SSF49599">
    <property type="entry name" value="TRAF domain-like"/>
    <property type="match status" value="1"/>
</dbReference>
<dbReference type="EMBL" id="CM010723">
    <property type="protein sequence ID" value="RZC76023.1"/>
    <property type="molecule type" value="Genomic_DNA"/>
</dbReference>
<dbReference type="OMA" id="HEWKSKE"/>
<dbReference type="STRING" id="3469.A0A4Y7KRQ6"/>
<protein>
    <recommendedName>
        <fullName evidence="2">MATH domain-containing protein</fullName>
    </recommendedName>
</protein>
<dbReference type="Pfam" id="PF22486">
    <property type="entry name" value="MATH_2"/>
    <property type="match status" value="1"/>
</dbReference>
<dbReference type="Gramene" id="RZC76023">
    <property type="protein sequence ID" value="RZC76023"/>
    <property type="gene ID" value="C5167_000621"/>
</dbReference>
<dbReference type="SMART" id="SM00061">
    <property type="entry name" value="MATH"/>
    <property type="match status" value="1"/>
</dbReference>
<organism evidence="3 4">
    <name type="scientific">Papaver somniferum</name>
    <name type="common">Opium poppy</name>
    <dbReference type="NCBI Taxonomy" id="3469"/>
    <lineage>
        <taxon>Eukaryota</taxon>
        <taxon>Viridiplantae</taxon>
        <taxon>Streptophyta</taxon>
        <taxon>Embryophyta</taxon>
        <taxon>Tracheophyta</taxon>
        <taxon>Spermatophyta</taxon>
        <taxon>Magnoliopsida</taxon>
        <taxon>Ranunculales</taxon>
        <taxon>Papaveraceae</taxon>
        <taxon>Papaveroideae</taxon>
        <taxon>Papaver</taxon>
    </lineage>
</organism>
<evidence type="ECO:0000313" key="4">
    <source>
        <dbReference type="Proteomes" id="UP000316621"/>
    </source>
</evidence>
<dbReference type="PANTHER" id="PTHR46236:SF35">
    <property type="entry name" value="MATH DOMAIN-CONTAINING PROTEIN"/>
    <property type="match status" value="1"/>
</dbReference>
<evidence type="ECO:0000313" key="3">
    <source>
        <dbReference type="EMBL" id="RZC76023.1"/>
    </source>
</evidence>
<dbReference type="PANTHER" id="PTHR46236">
    <property type="entry name" value="TRAF-LIKE SUPERFAMILY PROTEIN"/>
    <property type="match status" value="1"/>
</dbReference>
<keyword evidence="4" id="KW-1185">Reference proteome</keyword>
<dbReference type="InterPro" id="IPR008974">
    <property type="entry name" value="TRAF-like"/>
</dbReference>
<gene>
    <name evidence="3" type="ORF">C5167_000621</name>
</gene>
<dbReference type="InterPro" id="IPR050804">
    <property type="entry name" value="MCC"/>
</dbReference>
<dbReference type="InterPro" id="IPR002083">
    <property type="entry name" value="MATH/TRAF_dom"/>
</dbReference>